<dbReference type="PANTHER" id="PTHR37182">
    <property type="entry name" value="F24J8.11 PROTEIN"/>
    <property type="match status" value="1"/>
</dbReference>
<dbReference type="AlphaFoldDB" id="B8LLX9"/>
<evidence type="ECO:0000313" key="2">
    <source>
        <dbReference type="EMBL" id="ABR16659.1"/>
    </source>
</evidence>
<organism evidence="2">
    <name type="scientific">Picea sitchensis</name>
    <name type="common">Sitka spruce</name>
    <name type="synonym">Pinus sitchensis</name>
    <dbReference type="NCBI Taxonomy" id="3332"/>
    <lineage>
        <taxon>Eukaryota</taxon>
        <taxon>Viridiplantae</taxon>
        <taxon>Streptophyta</taxon>
        <taxon>Embryophyta</taxon>
        <taxon>Tracheophyta</taxon>
        <taxon>Spermatophyta</taxon>
        <taxon>Pinopsida</taxon>
        <taxon>Pinidae</taxon>
        <taxon>Conifers I</taxon>
        <taxon>Pinales</taxon>
        <taxon>Pinaceae</taxon>
        <taxon>Picea</taxon>
    </lineage>
</organism>
<name>B8LLX9_PICSI</name>
<feature type="compositionally biased region" description="Polar residues" evidence="1">
    <location>
        <begin position="137"/>
        <end position="147"/>
    </location>
</feature>
<accession>B8LLX9</accession>
<protein>
    <submittedName>
        <fullName evidence="2">Uncharacterized protein</fullName>
    </submittedName>
</protein>
<evidence type="ECO:0000256" key="1">
    <source>
        <dbReference type="SAM" id="MobiDB-lite"/>
    </source>
</evidence>
<feature type="region of interest" description="Disordered" evidence="1">
    <location>
        <begin position="85"/>
        <end position="147"/>
    </location>
</feature>
<dbReference type="PANTHER" id="PTHR37182:SF2">
    <property type="entry name" value="F24J8.11 PROTEIN"/>
    <property type="match status" value="1"/>
</dbReference>
<feature type="compositionally biased region" description="Basic and acidic residues" evidence="1">
    <location>
        <begin position="112"/>
        <end position="125"/>
    </location>
</feature>
<proteinExistence type="evidence at transcript level"/>
<dbReference type="EMBL" id="EF676777">
    <property type="protein sequence ID" value="ABR16659.1"/>
    <property type="molecule type" value="mRNA"/>
</dbReference>
<reference evidence="2" key="1">
    <citation type="submission" date="2007-06" db="EMBL/GenBank/DDBJ databases">
        <title>Full length cDNA sequences from Sitka Spruce (Picea sitchensis).</title>
        <authorList>
            <person name="Ralph S.G."/>
            <person name="Chun H.E."/>
            <person name="Liao N."/>
            <person name="Ali J."/>
            <person name="Reid K."/>
            <person name="Kolosova N."/>
            <person name="Cooper N."/>
            <person name="Cullis C."/>
            <person name="Jancsik S."/>
            <person name="Moore R."/>
            <person name="Mayo M."/>
            <person name="Wagner S."/>
            <person name="Holt R.A."/>
            <person name="Jones S.J.M."/>
            <person name="Marra M.A."/>
            <person name="Ritland C.E."/>
            <person name="Ritland K."/>
            <person name="Bohlmann J."/>
        </authorList>
    </citation>
    <scope>NUCLEOTIDE SEQUENCE</scope>
    <source>
        <tissue evidence="2">Green portion of the leader tissue</tissue>
    </source>
</reference>
<sequence length="147" mass="15902">MAQATNLPSSLPSMFVLTPISVAHGLSSRIRKTSSCRPSQLSGCKQTVTCHMTREKNEESTSNVDRRFFAITGAVLVSSVLYTKDAHAGKRKPPVPEQETKPKNDPNMSALRAKELASARRKEALKASLSKLKGNDQEGNGSSSTDE</sequence>